<sequence length="89" mass="9472">MIYRLLKLLALGQLGPNGEKGRPINIGPAVKGAFRWGLSAPVLARREKDGYGRFSAQKLGGKVYPAFGKRLLLVNMGCGALCCGAVVEI</sequence>
<keyword evidence="2" id="KW-1185">Reference proteome</keyword>
<reference evidence="1 2" key="1">
    <citation type="submission" date="2021-06" db="EMBL/GenBank/DDBJ databases">
        <title>Caerostris darwini draft genome.</title>
        <authorList>
            <person name="Kono N."/>
            <person name="Arakawa K."/>
        </authorList>
    </citation>
    <scope>NUCLEOTIDE SEQUENCE [LARGE SCALE GENOMIC DNA]</scope>
</reference>
<dbReference type="EMBL" id="BPLQ01009022">
    <property type="protein sequence ID" value="GIY40948.1"/>
    <property type="molecule type" value="Genomic_DNA"/>
</dbReference>
<gene>
    <name evidence="1" type="ORF">CDAR_168211</name>
</gene>
<organism evidence="1 2">
    <name type="scientific">Caerostris darwini</name>
    <dbReference type="NCBI Taxonomy" id="1538125"/>
    <lineage>
        <taxon>Eukaryota</taxon>
        <taxon>Metazoa</taxon>
        <taxon>Ecdysozoa</taxon>
        <taxon>Arthropoda</taxon>
        <taxon>Chelicerata</taxon>
        <taxon>Arachnida</taxon>
        <taxon>Araneae</taxon>
        <taxon>Araneomorphae</taxon>
        <taxon>Entelegynae</taxon>
        <taxon>Araneoidea</taxon>
        <taxon>Araneidae</taxon>
        <taxon>Caerostris</taxon>
    </lineage>
</organism>
<dbReference type="Proteomes" id="UP001054837">
    <property type="component" value="Unassembled WGS sequence"/>
</dbReference>
<accession>A0AAV4T2S7</accession>
<evidence type="ECO:0000313" key="1">
    <source>
        <dbReference type="EMBL" id="GIY40948.1"/>
    </source>
</evidence>
<dbReference type="AlphaFoldDB" id="A0AAV4T2S7"/>
<name>A0AAV4T2S7_9ARAC</name>
<comment type="caution">
    <text evidence="1">The sequence shown here is derived from an EMBL/GenBank/DDBJ whole genome shotgun (WGS) entry which is preliminary data.</text>
</comment>
<protein>
    <submittedName>
        <fullName evidence="1">Uncharacterized protein</fullName>
    </submittedName>
</protein>
<evidence type="ECO:0000313" key="2">
    <source>
        <dbReference type="Proteomes" id="UP001054837"/>
    </source>
</evidence>
<proteinExistence type="predicted"/>